<organism evidence="1 2">
    <name type="scientific">Trichinella zimbabwensis</name>
    <dbReference type="NCBI Taxonomy" id="268475"/>
    <lineage>
        <taxon>Eukaryota</taxon>
        <taxon>Metazoa</taxon>
        <taxon>Ecdysozoa</taxon>
        <taxon>Nematoda</taxon>
        <taxon>Enoplea</taxon>
        <taxon>Dorylaimia</taxon>
        <taxon>Trichinellida</taxon>
        <taxon>Trichinellidae</taxon>
        <taxon>Trichinella</taxon>
    </lineage>
</organism>
<sequence length="217" mass="24598">MCNIKSGINELCEMANMPGVGLEIFKAGGGWRDQKWAPPRSVKLPSLRQGRVQTSLALWAGGAHAPRRWSGESLFFLRGRGGEGCFTLSPKVQGRGSLPPLLTPRDVVDFVNFIPGRVDASARFFFLKRFLIAVATRTARPFRLRCPLPSYLDFRLLYVEAPCLPSRFEISTHGGSYTLIHHRRFEYYEPHRHSILQFHATALFLYTARQQPLNLKP</sequence>
<accession>A0A0V1HQ09</accession>
<comment type="caution">
    <text evidence="1">The sequence shown here is derived from an EMBL/GenBank/DDBJ whole genome shotgun (WGS) entry which is preliminary data.</text>
</comment>
<protein>
    <submittedName>
        <fullName evidence="1">Uncharacterized protein</fullName>
    </submittedName>
</protein>
<dbReference type="EMBL" id="JYDP01000039">
    <property type="protein sequence ID" value="KRZ12593.1"/>
    <property type="molecule type" value="Genomic_DNA"/>
</dbReference>
<name>A0A0V1HQ09_9BILA</name>
<reference evidence="1 2" key="1">
    <citation type="submission" date="2015-01" db="EMBL/GenBank/DDBJ databases">
        <title>Evolution of Trichinella species and genotypes.</title>
        <authorList>
            <person name="Korhonen P.K."/>
            <person name="Edoardo P."/>
            <person name="Giuseppe L.R."/>
            <person name="Gasser R.B."/>
        </authorList>
    </citation>
    <scope>NUCLEOTIDE SEQUENCE [LARGE SCALE GENOMIC DNA]</scope>
    <source>
        <strain evidence="1">ISS1029</strain>
    </source>
</reference>
<dbReference type="Proteomes" id="UP000055024">
    <property type="component" value="Unassembled WGS sequence"/>
</dbReference>
<feature type="non-terminal residue" evidence="1">
    <location>
        <position position="217"/>
    </location>
</feature>
<keyword evidence="2" id="KW-1185">Reference proteome</keyword>
<evidence type="ECO:0000313" key="1">
    <source>
        <dbReference type="EMBL" id="KRZ12593.1"/>
    </source>
</evidence>
<gene>
    <name evidence="1" type="ORF">T11_4306</name>
</gene>
<proteinExistence type="predicted"/>
<evidence type="ECO:0000313" key="2">
    <source>
        <dbReference type="Proteomes" id="UP000055024"/>
    </source>
</evidence>
<dbReference type="AlphaFoldDB" id="A0A0V1HQ09"/>